<sequence length="212" mass="23166">MDMFLCFNGPAKTFPVTCQASDAYKKYKPKEEENRGAGLVANGSFLCLNSIWRLYVKLPGSALVRSSVYHLISTELVYFQAKEIATLQLCDFASIGIGSHCPLEMMQKQKPFFTHQSSKGTTKSPPNSQIGREINKPPSKSEVDAESESSNDDVAAAGRSGRLQSRTVLERDNIVEVKRKRIAAVGPKQSRFGPVVTSDCLAPCEKVAGMGN</sequence>
<feature type="region of interest" description="Disordered" evidence="1">
    <location>
        <begin position="113"/>
        <end position="170"/>
    </location>
</feature>
<organism evidence="2 3">
    <name type="scientific">Miscanthus lutarioriparius</name>
    <dbReference type="NCBI Taxonomy" id="422564"/>
    <lineage>
        <taxon>Eukaryota</taxon>
        <taxon>Viridiplantae</taxon>
        <taxon>Streptophyta</taxon>
        <taxon>Embryophyta</taxon>
        <taxon>Tracheophyta</taxon>
        <taxon>Spermatophyta</taxon>
        <taxon>Magnoliopsida</taxon>
        <taxon>Liliopsida</taxon>
        <taxon>Poales</taxon>
        <taxon>Poaceae</taxon>
        <taxon>PACMAD clade</taxon>
        <taxon>Panicoideae</taxon>
        <taxon>Andropogonodae</taxon>
        <taxon>Andropogoneae</taxon>
        <taxon>Saccharinae</taxon>
        <taxon>Miscanthus</taxon>
    </lineage>
</organism>
<dbReference type="EMBL" id="CAJGYO010000003">
    <property type="protein sequence ID" value="CAD6221588.1"/>
    <property type="molecule type" value="Genomic_DNA"/>
</dbReference>
<keyword evidence="3" id="KW-1185">Reference proteome</keyword>
<feature type="compositionally biased region" description="Basic and acidic residues" evidence="1">
    <location>
        <begin position="133"/>
        <end position="143"/>
    </location>
</feature>
<gene>
    <name evidence="2" type="ORF">NCGR_LOCUS14840</name>
</gene>
<dbReference type="AlphaFoldDB" id="A0A811NAN0"/>
<feature type="compositionally biased region" description="Polar residues" evidence="1">
    <location>
        <begin position="114"/>
        <end position="130"/>
    </location>
</feature>
<evidence type="ECO:0000313" key="2">
    <source>
        <dbReference type="EMBL" id="CAD6221588.1"/>
    </source>
</evidence>
<dbReference type="Proteomes" id="UP000604825">
    <property type="component" value="Unassembled WGS sequence"/>
</dbReference>
<comment type="caution">
    <text evidence="2">The sequence shown here is derived from an EMBL/GenBank/DDBJ whole genome shotgun (WGS) entry which is preliminary data.</text>
</comment>
<reference evidence="2" key="1">
    <citation type="submission" date="2020-10" db="EMBL/GenBank/DDBJ databases">
        <authorList>
            <person name="Han B."/>
            <person name="Lu T."/>
            <person name="Zhao Q."/>
            <person name="Huang X."/>
            <person name="Zhao Y."/>
        </authorList>
    </citation>
    <scope>NUCLEOTIDE SEQUENCE</scope>
</reference>
<name>A0A811NAN0_9POAL</name>
<proteinExistence type="predicted"/>
<evidence type="ECO:0000256" key="1">
    <source>
        <dbReference type="SAM" id="MobiDB-lite"/>
    </source>
</evidence>
<accession>A0A811NAN0</accession>
<protein>
    <submittedName>
        <fullName evidence="2">Uncharacterized protein</fullName>
    </submittedName>
</protein>
<evidence type="ECO:0000313" key="3">
    <source>
        <dbReference type="Proteomes" id="UP000604825"/>
    </source>
</evidence>